<keyword evidence="2" id="KW-0732">Signal</keyword>
<dbReference type="eggNOG" id="ENOG5032Z72">
    <property type="taxonomic scope" value="Bacteria"/>
</dbReference>
<dbReference type="EMBL" id="CP005990">
    <property type="protein sequence ID" value="AGY92297.1"/>
    <property type="molecule type" value="Genomic_DNA"/>
</dbReference>
<keyword evidence="4" id="KW-1185">Reference proteome</keyword>
<organism evidence="3 4">
    <name type="scientific">Spiribacter curvatus</name>
    <dbReference type="NCBI Taxonomy" id="1335757"/>
    <lineage>
        <taxon>Bacteria</taxon>
        <taxon>Pseudomonadati</taxon>
        <taxon>Pseudomonadota</taxon>
        <taxon>Gammaproteobacteria</taxon>
        <taxon>Chromatiales</taxon>
        <taxon>Ectothiorhodospiraceae</taxon>
        <taxon>Spiribacter</taxon>
    </lineage>
</organism>
<dbReference type="Proteomes" id="UP000017640">
    <property type="component" value="Chromosome"/>
</dbReference>
<accession>U5T7U2</accession>
<feature type="signal peptide" evidence="2">
    <location>
        <begin position="1"/>
        <end position="34"/>
    </location>
</feature>
<feature type="compositionally biased region" description="Gly residues" evidence="1">
    <location>
        <begin position="185"/>
        <end position="194"/>
    </location>
</feature>
<feature type="region of interest" description="Disordered" evidence="1">
    <location>
        <begin position="172"/>
        <end position="194"/>
    </location>
</feature>
<sequence length="194" mass="21342">MESSMSTLFLPSWARRTVLMLAVSALGAVGIAQAQNTDGPSAKREELQSLQQSLASIREEAINQNPNLGDRQQSLEDRMMSRMRDEGVNPRADVKRLQDIASQLRGGDVAEEERAGLMEEYQSMRQSLLEARRTAMQDSGIQEEQVELQDDIVSAMSDIDDEVPAMIERFQSLRSEVQGQRRSGSAGGAGNGAQ</sequence>
<dbReference type="KEGG" id="spiu:SPICUR_06660"/>
<protein>
    <submittedName>
        <fullName evidence="3">Uncharacterized protein</fullName>
    </submittedName>
</protein>
<evidence type="ECO:0000313" key="4">
    <source>
        <dbReference type="Proteomes" id="UP000017640"/>
    </source>
</evidence>
<dbReference type="AlphaFoldDB" id="U5T7U2"/>
<proteinExistence type="predicted"/>
<gene>
    <name evidence="3" type="ORF">SPICUR_06660</name>
</gene>
<evidence type="ECO:0000256" key="1">
    <source>
        <dbReference type="SAM" id="MobiDB-lite"/>
    </source>
</evidence>
<name>U5T7U2_9GAMM</name>
<reference evidence="3 4" key="1">
    <citation type="journal article" date="2013" name="BMC Genomics">
        <title>Genomes of "Spiribacter", a streamlined, successful halophilic bacterium.</title>
        <authorList>
            <person name="Lopez-Perez M."/>
            <person name="Ghai R."/>
            <person name="Leon M.J."/>
            <person name="Rodriguez-Olmos A."/>
            <person name="Copa-Patino J.L."/>
            <person name="Soliveri J."/>
            <person name="Sanchez-Porro C."/>
            <person name="Ventosa A."/>
            <person name="Rodriguez-Valera F."/>
        </authorList>
    </citation>
    <scope>NUCLEOTIDE SEQUENCE [LARGE SCALE GENOMIC DNA]</scope>
    <source>
        <strain evidence="3 4">UAH-SP71</strain>
    </source>
</reference>
<dbReference type="STRING" id="1335757.SPICUR_06660"/>
<feature type="chain" id="PRO_5004664465" evidence="2">
    <location>
        <begin position="35"/>
        <end position="194"/>
    </location>
</feature>
<dbReference type="HOGENOM" id="CLU_1467348_0_0_6"/>
<evidence type="ECO:0000256" key="2">
    <source>
        <dbReference type="SAM" id="SignalP"/>
    </source>
</evidence>
<evidence type="ECO:0000313" key="3">
    <source>
        <dbReference type="EMBL" id="AGY92297.1"/>
    </source>
</evidence>